<sequence length="393" mass="44270">MTKWSVSSFTVKASSGGQSDRVYANGRMQVGVDVYIKAVDDDTKARYTLSKTELDSIKLVDYNDTSKELHGPWTYTGTKNKYAHSFPASGTSNRAVKATHLRAAAEDSKSSEDDDAHSLTSAVSVLAVQQDSSAQCKTYWVSTTKNETKKVAARIVQGTDSATRNTHDGKTFDSYVSLTGEEPVTYTTSNISWYREDTANGEYDYEWENVLGTWFTAKNKWDQDNYYVTTTTHKLFKADIWQYDTTGLKNGFQDDKGLANCYSYFAEDKKNMKLLFIWEYDSEKTTSAGLYREGSVQFLTGSYGRKAHARIDITVNQKSNSLTLTRLCIDSGDEIWGQFWHYDCGFRLYDIYGNTGTFKAGYSSTDRNLIEIHDTNPSSDPNTSSSTWKVIKD</sequence>
<name>A0A0C1E6F5_ASPUT</name>
<accession>A0A0C1E6F5</accession>
<feature type="compositionally biased region" description="Low complexity" evidence="1">
    <location>
        <begin position="375"/>
        <end position="387"/>
    </location>
</feature>
<organism evidence="2 3">
    <name type="scientific">Aspergillus ustus</name>
    <dbReference type="NCBI Taxonomy" id="40382"/>
    <lineage>
        <taxon>Eukaryota</taxon>
        <taxon>Fungi</taxon>
        <taxon>Dikarya</taxon>
        <taxon>Ascomycota</taxon>
        <taxon>Pezizomycotina</taxon>
        <taxon>Eurotiomycetes</taxon>
        <taxon>Eurotiomycetidae</taxon>
        <taxon>Eurotiales</taxon>
        <taxon>Aspergillaceae</taxon>
        <taxon>Aspergillus</taxon>
        <taxon>Aspergillus subgen. Nidulantes</taxon>
    </lineage>
</organism>
<protein>
    <submittedName>
        <fullName evidence="2">Uncharacterized protein</fullName>
    </submittedName>
</protein>
<keyword evidence="3" id="KW-1185">Reference proteome</keyword>
<dbReference type="EMBL" id="JOMC01000063">
    <property type="protein sequence ID" value="KIA75673.1"/>
    <property type="molecule type" value="Genomic_DNA"/>
</dbReference>
<evidence type="ECO:0000313" key="2">
    <source>
        <dbReference type="EMBL" id="KIA75673.1"/>
    </source>
</evidence>
<reference evidence="2 3" key="1">
    <citation type="submission" date="2014-11" db="EMBL/GenBank/DDBJ databases">
        <title>Genomics derived discovery of secondary metabolites biosynthetic gene clusters in Aspergillus ustus.</title>
        <authorList>
            <person name="Pi B."/>
            <person name="Dai F."/>
            <person name="Song X."/>
            <person name="Zhu C."/>
            <person name="Li H."/>
            <person name="Yu D."/>
        </authorList>
    </citation>
    <scope>NUCLEOTIDE SEQUENCE [LARGE SCALE GENOMIC DNA]</scope>
    <source>
        <strain evidence="2 3">3.3904</strain>
    </source>
</reference>
<dbReference type="AlphaFoldDB" id="A0A0C1E6F5"/>
<dbReference type="Proteomes" id="UP000053475">
    <property type="component" value="Unassembled WGS sequence"/>
</dbReference>
<evidence type="ECO:0000313" key="3">
    <source>
        <dbReference type="Proteomes" id="UP000053475"/>
    </source>
</evidence>
<feature type="region of interest" description="Disordered" evidence="1">
    <location>
        <begin position="373"/>
        <end position="393"/>
    </location>
</feature>
<comment type="caution">
    <text evidence="2">The sequence shown here is derived from an EMBL/GenBank/DDBJ whole genome shotgun (WGS) entry which is preliminary data.</text>
</comment>
<gene>
    <name evidence="2" type="ORF">HK57_00534</name>
</gene>
<proteinExistence type="predicted"/>
<evidence type="ECO:0000256" key="1">
    <source>
        <dbReference type="SAM" id="MobiDB-lite"/>
    </source>
</evidence>